<evidence type="ECO:0000313" key="7">
    <source>
        <dbReference type="EMBL" id="TJY44214.1"/>
    </source>
</evidence>
<dbReference type="PANTHER" id="PTHR41299">
    <property type="entry name" value="THIAMINE PYROPHOSPHOKINASE"/>
    <property type="match status" value="1"/>
</dbReference>
<keyword evidence="2" id="KW-0547">Nucleotide-binding</keyword>
<dbReference type="SMART" id="SM00983">
    <property type="entry name" value="TPK_B1_binding"/>
    <property type="match status" value="1"/>
</dbReference>
<dbReference type="SUPFAM" id="SSF63999">
    <property type="entry name" value="Thiamin pyrophosphokinase, catalytic domain"/>
    <property type="match status" value="1"/>
</dbReference>
<dbReference type="InterPro" id="IPR036371">
    <property type="entry name" value="TPK_B1-bd_sf"/>
</dbReference>
<organism evidence="7 8">
    <name type="scientific">Cohnella pontilimi</name>
    <dbReference type="NCBI Taxonomy" id="2564100"/>
    <lineage>
        <taxon>Bacteria</taxon>
        <taxon>Bacillati</taxon>
        <taxon>Bacillota</taxon>
        <taxon>Bacilli</taxon>
        <taxon>Bacillales</taxon>
        <taxon>Paenibacillaceae</taxon>
        <taxon>Cohnella</taxon>
    </lineage>
</organism>
<dbReference type="InterPro" id="IPR036759">
    <property type="entry name" value="TPK_catalytic_sf"/>
</dbReference>
<gene>
    <name evidence="7" type="ORF">E5161_02135</name>
</gene>
<comment type="caution">
    <text evidence="7">The sequence shown here is derived from an EMBL/GenBank/DDBJ whole genome shotgun (WGS) entry which is preliminary data.</text>
</comment>
<sequence>MSDREHSRRSKAVIFTGGTLGEWAMDRMTPEAFLIGADRGAEFLVRHGVRPHLALGDFDSVTAEQRNEIAEFSLECLACDPVDKDWTDTELAIREAVSRGYRHIEIVGGLGTRFDHSLANVHLLRQLAEQGCEGRLIDEHNEIRLCKGELRLEADSRYKYVSLLPLSMVVKGVTLEGFQYPLTDATLTLGWSLGVSNVLMDAQGRITLSEGQLLVIRSRD</sequence>
<evidence type="ECO:0000256" key="2">
    <source>
        <dbReference type="ARBA" id="ARBA00022741"/>
    </source>
</evidence>
<keyword evidence="4" id="KW-0067">ATP-binding</keyword>
<dbReference type="InterPro" id="IPR053149">
    <property type="entry name" value="TPK"/>
</dbReference>
<accession>A0A4U0FID7</accession>
<dbReference type="AlphaFoldDB" id="A0A4U0FID7"/>
<reference evidence="7 8" key="1">
    <citation type="submission" date="2019-04" db="EMBL/GenBank/DDBJ databases">
        <title>Cohnella sp. nov., isolated from soil.</title>
        <authorList>
            <person name="Kim W."/>
        </authorList>
    </citation>
    <scope>NUCLEOTIDE SEQUENCE [LARGE SCALE GENOMIC DNA]</scope>
    <source>
        <strain evidence="7 8">CAU 1483</strain>
    </source>
</reference>
<dbReference type="EMBL" id="SUPK01000001">
    <property type="protein sequence ID" value="TJY44214.1"/>
    <property type="molecule type" value="Genomic_DNA"/>
</dbReference>
<evidence type="ECO:0000256" key="1">
    <source>
        <dbReference type="ARBA" id="ARBA00022679"/>
    </source>
</evidence>
<dbReference type="GO" id="GO:0006772">
    <property type="term" value="P:thiamine metabolic process"/>
    <property type="evidence" value="ECO:0007669"/>
    <property type="project" value="UniProtKB-UniRule"/>
</dbReference>
<keyword evidence="1 7" id="KW-0808">Transferase</keyword>
<keyword evidence="3 7" id="KW-0418">Kinase</keyword>
<dbReference type="EC" id="2.7.6.2" evidence="5"/>
<dbReference type="OrthoDB" id="9804377at2"/>
<dbReference type="InterPro" id="IPR006282">
    <property type="entry name" value="Thi_PPkinase"/>
</dbReference>
<dbReference type="PANTHER" id="PTHR41299:SF1">
    <property type="entry name" value="THIAMINE PYROPHOSPHOKINASE"/>
    <property type="match status" value="1"/>
</dbReference>
<evidence type="ECO:0000256" key="4">
    <source>
        <dbReference type="ARBA" id="ARBA00022840"/>
    </source>
</evidence>
<evidence type="ECO:0000313" key="8">
    <source>
        <dbReference type="Proteomes" id="UP000309673"/>
    </source>
</evidence>
<name>A0A4U0FID7_9BACL</name>
<dbReference type="NCBIfam" id="TIGR01378">
    <property type="entry name" value="thi_PPkinase"/>
    <property type="match status" value="1"/>
</dbReference>
<dbReference type="GO" id="GO:0004788">
    <property type="term" value="F:thiamine diphosphokinase activity"/>
    <property type="evidence" value="ECO:0007669"/>
    <property type="project" value="UniProtKB-UniRule"/>
</dbReference>
<dbReference type="Pfam" id="PF04265">
    <property type="entry name" value="TPK_B1_binding"/>
    <property type="match status" value="1"/>
</dbReference>
<feature type="domain" description="Thiamin pyrophosphokinase thiamin-binding" evidence="6">
    <location>
        <begin position="148"/>
        <end position="214"/>
    </location>
</feature>
<dbReference type="RefSeq" id="WP_136775960.1">
    <property type="nucleotide sequence ID" value="NZ_SUPK01000001.1"/>
</dbReference>
<dbReference type="InterPro" id="IPR007373">
    <property type="entry name" value="Thiamin_PyroPKinase_B1-bd"/>
</dbReference>
<dbReference type="InterPro" id="IPR007371">
    <property type="entry name" value="TPK_catalytic"/>
</dbReference>
<dbReference type="CDD" id="cd07995">
    <property type="entry name" value="TPK"/>
    <property type="match status" value="1"/>
</dbReference>
<proteinExistence type="predicted"/>
<dbReference type="Proteomes" id="UP000309673">
    <property type="component" value="Unassembled WGS sequence"/>
</dbReference>
<dbReference type="GO" id="GO:0030975">
    <property type="term" value="F:thiamine binding"/>
    <property type="evidence" value="ECO:0007669"/>
    <property type="project" value="InterPro"/>
</dbReference>
<evidence type="ECO:0000256" key="5">
    <source>
        <dbReference type="NCBIfam" id="TIGR01378"/>
    </source>
</evidence>
<keyword evidence="8" id="KW-1185">Reference proteome</keyword>
<dbReference type="Pfam" id="PF04263">
    <property type="entry name" value="TPK_catalytic"/>
    <property type="match status" value="1"/>
</dbReference>
<dbReference type="GO" id="GO:0009229">
    <property type="term" value="P:thiamine diphosphate biosynthetic process"/>
    <property type="evidence" value="ECO:0007669"/>
    <property type="project" value="InterPro"/>
</dbReference>
<dbReference type="GO" id="GO:0016301">
    <property type="term" value="F:kinase activity"/>
    <property type="evidence" value="ECO:0007669"/>
    <property type="project" value="UniProtKB-KW"/>
</dbReference>
<evidence type="ECO:0000259" key="6">
    <source>
        <dbReference type="SMART" id="SM00983"/>
    </source>
</evidence>
<evidence type="ECO:0000256" key="3">
    <source>
        <dbReference type="ARBA" id="ARBA00022777"/>
    </source>
</evidence>
<dbReference type="Gene3D" id="3.40.50.10240">
    <property type="entry name" value="Thiamin pyrophosphokinase, catalytic domain"/>
    <property type="match status" value="1"/>
</dbReference>
<protein>
    <recommendedName>
        <fullName evidence="5">Thiamine diphosphokinase</fullName>
        <ecNumber evidence="5">2.7.6.2</ecNumber>
    </recommendedName>
</protein>
<dbReference type="SUPFAM" id="SSF63862">
    <property type="entry name" value="Thiamin pyrophosphokinase, substrate-binding domain"/>
    <property type="match status" value="1"/>
</dbReference>
<dbReference type="GO" id="GO:0005524">
    <property type="term" value="F:ATP binding"/>
    <property type="evidence" value="ECO:0007669"/>
    <property type="project" value="UniProtKB-KW"/>
</dbReference>